<dbReference type="AlphaFoldDB" id="A0A455T2S7"/>
<evidence type="ECO:0000259" key="1">
    <source>
        <dbReference type="Pfam" id="PF10040"/>
    </source>
</evidence>
<dbReference type="EMBL" id="AP019377">
    <property type="protein sequence ID" value="BBH94923.1"/>
    <property type="molecule type" value="Genomic_DNA"/>
</dbReference>
<evidence type="ECO:0000313" key="3">
    <source>
        <dbReference type="EMBL" id="BBH94923.1"/>
    </source>
</evidence>
<evidence type="ECO:0000259" key="2">
    <source>
        <dbReference type="Pfam" id="PF19308"/>
    </source>
</evidence>
<dbReference type="InterPro" id="IPR045648">
    <property type="entry name" value="CRISPR-assoc_Cas6-like_N"/>
</dbReference>
<dbReference type="Pfam" id="PF10040">
    <property type="entry name" value="CRISPR_Cas6"/>
    <property type="match status" value="1"/>
</dbReference>
<organism evidence="3">
    <name type="scientific">Thermogemmatispora argillosa</name>
    <dbReference type="NCBI Taxonomy" id="2045280"/>
    <lineage>
        <taxon>Bacteria</taxon>
        <taxon>Bacillati</taxon>
        <taxon>Chloroflexota</taxon>
        <taxon>Ktedonobacteria</taxon>
        <taxon>Thermogemmatisporales</taxon>
        <taxon>Thermogemmatisporaceae</taxon>
        <taxon>Thermogemmatispora</taxon>
    </lineage>
</organism>
<accession>A0A455T2S7</accession>
<protein>
    <submittedName>
        <fullName evidence="3">Uncharacterized protein</fullName>
    </submittedName>
</protein>
<name>A0A455T2S7_9CHLR</name>
<dbReference type="InterPro" id="IPR019267">
    <property type="entry name" value="CRISPR-assoc_Cas6_C"/>
</dbReference>
<dbReference type="Gene3D" id="3.30.70.1890">
    <property type="match status" value="1"/>
</dbReference>
<dbReference type="CDD" id="cd21141">
    <property type="entry name" value="Cas6_III-like"/>
    <property type="match status" value="1"/>
</dbReference>
<dbReference type="Gene3D" id="3.30.70.1900">
    <property type="match status" value="1"/>
</dbReference>
<feature type="domain" description="CRISPR-associated protein Cas6 C-terminal" evidence="1">
    <location>
        <begin position="182"/>
        <end position="332"/>
    </location>
</feature>
<dbReference type="InterPro" id="IPR045747">
    <property type="entry name" value="CRISPR-assoc_prot_Cas6_N_sf"/>
</dbReference>
<gene>
    <name evidence="3" type="ORF">KTA_31220</name>
</gene>
<sequence length="335" mass="38129">MGTTDLASPGSFKADLYALHLRLRPLQPGTLMPFSGELVHGAWLEWLRGAAPDVSARLHEGNKRRLFTCSSLQFPLPPAQVREAERHNRHLPLSPEKTYTVRITLLLGELFPHFYRALVHFDRVSGNMRRSPFMQIGRQVFLLEEVIASPDDPSRWTGFTTFRELAQQAASLSPARCERLTLEFDSLTTFNWINTRNKVYGNYYALLPLPRYLFPGLAKRWQELVSQEPEARELAALIQPELIEEYILDDGIIIDDYDLRPHQVHFSTHVQPGFIGRCVYRLRGPDPLPAPAQSSSSAAVPCLTVRQQLWLLAYLAFYCGVGYKTPMGMGRVRPL</sequence>
<feature type="domain" description="CRISPR-associated protein Cas6-like N-terminal" evidence="2">
    <location>
        <begin position="17"/>
        <end position="165"/>
    </location>
</feature>
<reference evidence="3" key="1">
    <citation type="submission" date="2018-12" db="EMBL/GenBank/DDBJ databases">
        <title>Novel natural products biosynthetic potential of the class Ktedonobacteria.</title>
        <authorList>
            <person name="Zheng Y."/>
            <person name="Saitou A."/>
            <person name="Wang C.M."/>
            <person name="Toyoda A."/>
            <person name="Minakuchi Y."/>
            <person name="Sekiguchi Y."/>
            <person name="Ueda K."/>
            <person name="Takano H."/>
            <person name="Sakai Y."/>
            <person name="Yokota A."/>
            <person name="Yabe S."/>
        </authorList>
    </citation>
    <scope>NUCLEOTIDE SEQUENCE</scope>
    <source>
        <strain evidence="3">A3-2</strain>
    </source>
</reference>
<dbReference type="Pfam" id="PF19308">
    <property type="entry name" value="CRISPR_Cas6_N"/>
    <property type="match status" value="1"/>
</dbReference>
<proteinExistence type="predicted"/>